<feature type="non-terminal residue" evidence="2">
    <location>
        <position position="1"/>
    </location>
</feature>
<feature type="non-terminal residue" evidence="2">
    <location>
        <position position="240"/>
    </location>
</feature>
<feature type="region of interest" description="Disordered" evidence="1">
    <location>
        <begin position="132"/>
        <end position="151"/>
    </location>
</feature>
<feature type="compositionally biased region" description="Pro residues" evidence="1">
    <location>
        <begin position="167"/>
        <end position="177"/>
    </location>
</feature>
<proteinExistence type="predicted"/>
<reference evidence="2" key="1">
    <citation type="submission" date="2022-08" db="EMBL/GenBank/DDBJ databases">
        <authorList>
            <consortium name="DOE Joint Genome Institute"/>
            <person name="Min B."/>
            <person name="Riley R."/>
            <person name="Sierra-Patev S."/>
            <person name="Naranjo-Ortiz M."/>
            <person name="Looney B."/>
            <person name="Konkel Z."/>
            <person name="Slot J.C."/>
            <person name="Sakamoto Y."/>
            <person name="Steenwyk J.L."/>
            <person name="Rokas A."/>
            <person name="Carro J."/>
            <person name="Camarero S."/>
            <person name="Ferreira P."/>
            <person name="Molpeceres G."/>
            <person name="Ruiz-Duenas F.J."/>
            <person name="Serrano A."/>
            <person name="Henrissat B."/>
            <person name="Drula E."/>
            <person name="Hughes K.W."/>
            <person name="Mata J.L."/>
            <person name="Ishikawa N.K."/>
            <person name="Vargas-Isla R."/>
            <person name="Ushijima S."/>
            <person name="Smith C.A."/>
            <person name="Ahrendt S."/>
            <person name="Andreopoulos W."/>
            <person name="He G."/>
            <person name="Labutti K."/>
            <person name="Lipzen A."/>
            <person name="Ng V."/>
            <person name="Sandor L."/>
            <person name="Barry K."/>
            <person name="Martinez A.T."/>
            <person name="Xiao Y."/>
            <person name="Gibbons J.G."/>
            <person name="Terashima K."/>
            <person name="Hibbett D.S."/>
            <person name="Grigoriev I.V."/>
        </authorList>
    </citation>
    <scope>NUCLEOTIDE SEQUENCE</scope>
    <source>
        <strain evidence="2">TFB9207</strain>
    </source>
</reference>
<gene>
    <name evidence="2" type="ORF">F5878DRAFT_504066</name>
</gene>
<feature type="region of interest" description="Disordered" evidence="1">
    <location>
        <begin position="10"/>
        <end position="116"/>
    </location>
</feature>
<keyword evidence="3" id="KW-1185">Reference proteome</keyword>
<dbReference type="Proteomes" id="UP001163846">
    <property type="component" value="Unassembled WGS sequence"/>
</dbReference>
<organism evidence="2 3">
    <name type="scientific">Lentinula raphanica</name>
    <dbReference type="NCBI Taxonomy" id="153919"/>
    <lineage>
        <taxon>Eukaryota</taxon>
        <taxon>Fungi</taxon>
        <taxon>Dikarya</taxon>
        <taxon>Basidiomycota</taxon>
        <taxon>Agaricomycotina</taxon>
        <taxon>Agaricomycetes</taxon>
        <taxon>Agaricomycetidae</taxon>
        <taxon>Agaricales</taxon>
        <taxon>Marasmiineae</taxon>
        <taxon>Omphalotaceae</taxon>
        <taxon>Lentinula</taxon>
    </lineage>
</organism>
<name>A0AA38P5P7_9AGAR</name>
<feature type="region of interest" description="Disordered" evidence="1">
    <location>
        <begin position="156"/>
        <end position="213"/>
    </location>
</feature>
<feature type="compositionally biased region" description="Low complexity" evidence="1">
    <location>
        <begin position="19"/>
        <end position="34"/>
    </location>
</feature>
<feature type="compositionally biased region" description="Basic and acidic residues" evidence="1">
    <location>
        <begin position="101"/>
        <end position="116"/>
    </location>
</feature>
<comment type="caution">
    <text evidence="2">The sequence shown here is derived from an EMBL/GenBank/DDBJ whole genome shotgun (WGS) entry which is preliminary data.</text>
</comment>
<accession>A0AA38P5P7</accession>
<evidence type="ECO:0000256" key="1">
    <source>
        <dbReference type="SAM" id="MobiDB-lite"/>
    </source>
</evidence>
<dbReference type="AlphaFoldDB" id="A0AA38P5P7"/>
<evidence type="ECO:0000313" key="3">
    <source>
        <dbReference type="Proteomes" id="UP001163846"/>
    </source>
</evidence>
<evidence type="ECO:0000313" key="2">
    <source>
        <dbReference type="EMBL" id="KAJ3836793.1"/>
    </source>
</evidence>
<feature type="compositionally biased region" description="Polar residues" evidence="1">
    <location>
        <begin position="56"/>
        <end position="86"/>
    </location>
</feature>
<dbReference type="EMBL" id="MU806293">
    <property type="protein sequence ID" value="KAJ3836793.1"/>
    <property type="molecule type" value="Genomic_DNA"/>
</dbReference>
<protein>
    <submittedName>
        <fullName evidence="2">Uncharacterized protein</fullName>
    </submittedName>
</protein>
<sequence>APDLIKFSFLRDSNMGWNSPPTSSDNTASSTTSPLRRSKRESSPTLRPTQADLARRSSSSYKHMRNNNLVSKSPFKSQIPTPSTPCRQPALPVSSPTCRVSGEKRPRLPSMHDEAETENDRLFALKRERKQSKTFQGLIEKEPVTKSPFRQTRAFANSENLSQRKLYPPPVPPPPSRIPTHSGASPVRPSLVTKQMHGPRLSGTKRERRKTVTFHENCEVVEFSRDEDESGKVFESEDDD</sequence>